<name>A0A922CC14_MANSE</name>
<evidence type="ECO:0000256" key="1">
    <source>
        <dbReference type="ARBA" id="ARBA00004447"/>
    </source>
</evidence>
<dbReference type="GO" id="GO:0008417">
    <property type="term" value="F:fucosyltransferase activity"/>
    <property type="evidence" value="ECO:0007669"/>
    <property type="project" value="InterPro"/>
</dbReference>
<keyword evidence="2 3" id="KW-0333">Golgi apparatus</keyword>
<dbReference type="InterPro" id="IPR031481">
    <property type="entry name" value="Glyco_tran_10_N"/>
</dbReference>
<protein>
    <recommendedName>
        <fullName evidence="3">Fucosyltransferase</fullName>
        <ecNumber evidence="3">2.4.1.-</ecNumber>
    </recommendedName>
</protein>
<evidence type="ECO:0000313" key="7">
    <source>
        <dbReference type="Proteomes" id="UP000791440"/>
    </source>
</evidence>
<evidence type="ECO:0000313" key="6">
    <source>
        <dbReference type="EMBL" id="KAG6440314.1"/>
    </source>
</evidence>
<feature type="domain" description="Fucosyltransferase N-terminal" evidence="5">
    <location>
        <begin position="77"/>
        <end position="186"/>
    </location>
</feature>
<evidence type="ECO:0000259" key="5">
    <source>
        <dbReference type="Pfam" id="PF17039"/>
    </source>
</evidence>
<dbReference type="AlphaFoldDB" id="A0A922CC14"/>
<gene>
    <name evidence="6" type="ORF">O3G_MSEX001203</name>
</gene>
<keyword evidence="3" id="KW-0812">Transmembrane</keyword>
<dbReference type="EC" id="2.4.1.-" evidence="3"/>
<keyword evidence="3" id="KW-0328">Glycosyltransferase</keyword>
<dbReference type="GO" id="GO:0032580">
    <property type="term" value="C:Golgi cisterna membrane"/>
    <property type="evidence" value="ECO:0007669"/>
    <property type="project" value="UniProtKB-SubCell"/>
</dbReference>
<comment type="subcellular location">
    <subcellularLocation>
        <location evidence="1 3">Golgi apparatus</location>
        <location evidence="1 3">Golgi stack membrane</location>
        <topology evidence="1 3">Single-pass type II membrane protein</topology>
    </subcellularLocation>
</comment>
<reference evidence="6" key="1">
    <citation type="journal article" date="2016" name="Insect Biochem. Mol. Biol.">
        <title>Multifaceted biological insights from a draft genome sequence of the tobacco hornworm moth, Manduca sexta.</title>
        <authorList>
            <person name="Kanost M.R."/>
            <person name="Arrese E.L."/>
            <person name="Cao X."/>
            <person name="Chen Y.R."/>
            <person name="Chellapilla S."/>
            <person name="Goldsmith M.R."/>
            <person name="Grosse-Wilde E."/>
            <person name="Heckel D.G."/>
            <person name="Herndon N."/>
            <person name="Jiang H."/>
            <person name="Papanicolaou A."/>
            <person name="Qu J."/>
            <person name="Soulages J.L."/>
            <person name="Vogel H."/>
            <person name="Walters J."/>
            <person name="Waterhouse R.M."/>
            <person name="Ahn S.J."/>
            <person name="Almeida F.C."/>
            <person name="An C."/>
            <person name="Aqrawi P."/>
            <person name="Bretschneider A."/>
            <person name="Bryant W.B."/>
            <person name="Bucks S."/>
            <person name="Chao H."/>
            <person name="Chevignon G."/>
            <person name="Christen J.M."/>
            <person name="Clarke D.F."/>
            <person name="Dittmer N.T."/>
            <person name="Ferguson L.C.F."/>
            <person name="Garavelou S."/>
            <person name="Gordon K.H.J."/>
            <person name="Gunaratna R.T."/>
            <person name="Han Y."/>
            <person name="Hauser F."/>
            <person name="He Y."/>
            <person name="Heidel-Fischer H."/>
            <person name="Hirsh A."/>
            <person name="Hu Y."/>
            <person name="Jiang H."/>
            <person name="Kalra D."/>
            <person name="Klinner C."/>
            <person name="Konig C."/>
            <person name="Kovar C."/>
            <person name="Kroll A.R."/>
            <person name="Kuwar S.S."/>
            <person name="Lee S.L."/>
            <person name="Lehman R."/>
            <person name="Li K."/>
            <person name="Li Z."/>
            <person name="Liang H."/>
            <person name="Lovelace S."/>
            <person name="Lu Z."/>
            <person name="Mansfield J.H."/>
            <person name="McCulloch K.J."/>
            <person name="Mathew T."/>
            <person name="Morton B."/>
            <person name="Muzny D.M."/>
            <person name="Neunemann D."/>
            <person name="Ongeri F."/>
            <person name="Pauchet Y."/>
            <person name="Pu L.L."/>
            <person name="Pyrousis I."/>
            <person name="Rao X.J."/>
            <person name="Redding A."/>
            <person name="Roesel C."/>
            <person name="Sanchez-Gracia A."/>
            <person name="Schaack S."/>
            <person name="Shukla A."/>
            <person name="Tetreau G."/>
            <person name="Wang Y."/>
            <person name="Xiong G.H."/>
            <person name="Traut W."/>
            <person name="Walsh T.K."/>
            <person name="Worley K.C."/>
            <person name="Wu D."/>
            <person name="Wu W."/>
            <person name="Wu Y.Q."/>
            <person name="Zhang X."/>
            <person name="Zou Z."/>
            <person name="Zucker H."/>
            <person name="Briscoe A.D."/>
            <person name="Burmester T."/>
            <person name="Clem R.J."/>
            <person name="Feyereisen R."/>
            <person name="Grimmelikhuijzen C.J.P."/>
            <person name="Hamodrakas S.J."/>
            <person name="Hansson B.S."/>
            <person name="Huguet E."/>
            <person name="Jermiin L.S."/>
            <person name="Lan Q."/>
            <person name="Lehman H.K."/>
            <person name="Lorenzen M."/>
            <person name="Merzendorfer H."/>
            <person name="Michalopoulos I."/>
            <person name="Morton D.B."/>
            <person name="Muthukrishnan S."/>
            <person name="Oakeshott J.G."/>
            <person name="Palmer W."/>
            <person name="Park Y."/>
            <person name="Passarelli A.L."/>
            <person name="Rozas J."/>
            <person name="Schwartz L.M."/>
            <person name="Smith W."/>
            <person name="Southgate A."/>
            <person name="Vilcinskas A."/>
            <person name="Vogt R."/>
            <person name="Wang P."/>
            <person name="Werren J."/>
            <person name="Yu X.Q."/>
            <person name="Zhou J.J."/>
            <person name="Brown S.J."/>
            <person name="Scherer S.E."/>
            <person name="Richards S."/>
            <person name="Blissard G.W."/>
        </authorList>
    </citation>
    <scope>NUCLEOTIDE SEQUENCE</scope>
</reference>
<dbReference type="PANTHER" id="PTHR48438:SF1">
    <property type="entry name" value="ALPHA-(1,3)-FUCOSYLTRANSFERASE C-RELATED"/>
    <property type="match status" value="1"/>
</dbReference>
<dbReference type="InterPro" id="IPR055270">
    <property type="entry name" value="Glyco_tran_10_C"/>
</dbReference>
<organism evidence="6 7">
    <name type="scientific">Manduca sexta</name>
    <name type="common">Tobacco hawkmoth</name>
    <name type="synonym">Tobacco hornworm</name>
    <dbReference type="NCBI Taxonomy" id="7130"/>
    <lineage>
        <taxon>Eukaryota</taxon>
        <taxon>Metazoa</taxon>
        <taxon>Ecdysozoa</taxon>
        <taxon>Arthropoda</taxon>
        <taxon>Hexapoda</taxon>
        <taxon>Insecta</taxon>
        <taxon>Pterygota</taxon>
        <taxon>Neoptera</taxon>
        <taxon>Endopterygota</taxon>
        <taxon>Lepidoptera</taxon>
        <taxon>Glossata</taxon>
        <taxon>Ditrysia</taxon>
        <taxon>Bombycoidea</taxon>
        <taxon>Sphingidae</taxon>
        <taxon>Sphinginae</taxon>
        <taxon>Sphingini</taxon>
        <taxon>Manduca</taxon>
    </lineage>
</organism>
<evidence type="ECO:0000256" key="3">
    <source>
        <dbReference type="RuleBase" id="RU003832"/>
    </source>
</evidence>
<feature type="domain" description="Fucosyltransferase C-terminal" evidence="4">
    <location>
        <begin position="223"/>
        <end position="400"/>
    </location>
</feature>
<comment type="similarity">
    <text evidence="3">Belongs to the glycosyltransferase 10 family.</text>
</comment>
<proteinExistence type="inferred from homology"/>
<dbReference type="PANTHER" id="PTHR48438">
    <property type="entry name" value="ALPHA-(1,3)-FUCOSYLTRANSFERASE C-RELATED"/>
    <property type="match status" value="1"/>
</dbReference>
<dbReference type="InterPro" id="IPR001503">
    <property type="entry name" value="Glyco_trans_10"/>
</dbReference>
<evidence type="ECO:0000259" key="4">
    <source>
        <dbReference type="Pfam" id="PF00852"/>
    </source>
</evidence>
<comment type="caution">
    <text evidence="6">The sequence shown here is derived from an EMBL/GenBank/DDBJ whole genome shotgun (WGS) entry which is preliminary data.</text>
</comment>
<sequence length="429" mass="50522">MSKLLKAVLIGAYTALFIQYLKSSLSNKIVQVIENDYVFRSPGAIKKLQRELKKFRRNFTAMKLNYKCPVRLPTDLKYILKWTEAFSHYNEPMFRNGQFVFLENNCSHTNCFMTNDKTLLTDVRNNDAILFDVENNWDQHPIFRSPNQKFIFMASESASNFPVCHPYFDSYYNWTWSYKLNSDIQRLFVYIYDKKGELVGPKMNMTWIDPMEPTSKEVKTLLKRKRKAIAWFVSSCHSKSRRELVANNLTMALRKYDLKIDIYGWCGKLTCPRDRMGDCLEFLKENYYFYLSFENSLSDDYVTEKIMHAVMHYTVPIVYGGADYSRFLPPGSYINAGELDGPSIASLVVSAMKNPEEYANYFRWHNHYSYTPQPEFNDVCTLCEMLNEGKHSVVTDFRSWWNKDHEKLCPKEYLGMYNTRQGLTITELK</sequence>
<keyword evidence="3" id="KW-0472">Membrane</keyword>
<keyword evidence="7" id="KW-1185">Reference proteome</keyword>
<dbReference type="Pfam" id="PF00852">
    <property type="entry name" value="Glyco_transf_10"/>
    <property type="match status" value="1"/>
</dbReference>
<dbReference type="EMBL" id="JH668279">
    <property type="protein sequence ID" value="KAG6440314.1"/>
    <property type="molecule type" value="Genomic_DNA"/>
</dbReference>
<evidence type="ECO:0000256" key="2">
    <source>
        <dbReference type="ARBA" id="ARBA00023034"/>
    </source>
</evidence>
<reference evidence="6" key="2">
    <citation type="submission" date="2020-12" db="EMBL/GenBank/DDBJ databases">
        <authorList>
            <person name="Kanost M."/>
        </authorList>
    </citation>
    <scope>NUCLEOTIDE SEQUENCE</scope>
</reference>
<dbReference type="Proteomes" id="UP000791440">
    <property type="component" value="Unassembled WGS sequence"/>
</dbReference>
<dbReference type="Pfam" id="PF17039">
    <property type="entry name" value="Glyco_tran_10_N"/>
    <property type="match status" value="1"/>
</dbReference>
<accession>A0A922CC14</accession>
<keyword evidence="3" id="KW-0808">Transferase</keyword>